<comment type="catalytic activity">
    <reaction evidence="1">
        <text>GDP-alpha-D-mannose + H2O = alpha-D-mannose 1-phosphate + GMP + 2 H(+)</text>
        <dbReference type="Rhea" id="RHEA:27978"/>
        <dbReference type="ChEBI" id="CHEBI:15377"/>
        <dbReference type="ChEBI" id="CHEBI:15378"/>
        <dbReference type="ChEBI" id="CHEBI:57527"/>
        <dbReference type="ChEBI" id="CHEBI:58115"/>
        <dbReference type="ChEBI" id="CHEBI:58409"/>
    </reaction>
</comment>
<dbReference type="SUPFAM" id="SSF55811">
    <property type="entry name" value="Nudix"/>
    <property type="match status" value="1"/>
</dbReference>
<dbReference type="AlphaFoldDB" id="A0A0C2EYP0"/>
<dbReference type="PANTHER" id="PTHR11839:SF18">
    <property type="entry name" value="NUDIX HYDROLASE DOMAIN-CONTAINING PROTEIN"/>
    <property type="match status" value="1"/>
</dbReference>
<evidence type="ECO:0000313" key="9">
    <source>
        <dbReference type="EMBL" id="KIH83953.1"/>
    </source>
</evidence>
<dbReference type="PATRIC" id="fig|226910.6.peg.2338"/>
<evidence type="ECO:0000256" key="7">
    <source>
        <dbReference type="ARBA" id="ARBA00032272"/>
    </source>
</evidence>
<protein>
    <recommendedName>
        <fullName evidence="4">GDP-mannose pyrophosphatase</fullName>
    </recommendedName>
    <alternativeName>
        <fullName evidence="6">GDP-mannose hydrolase</fullName>
    </alternativeName>
    <alternativeName>
        <fullName evidence="7">GDPMK</fullName>
    </alternativeName>
</protein>
<dbReference type="GO" id="GO:0006753">
    <property type="term" value="P:nucleoside phosphate metabolic process"/>
    <property type="evidence" value="ECO:0007669"/>
    <property type="project" value="TreeGrafter"/>
</dbReference>
<dbReference type="STRING" id="226910.UCMB321_2350"/>
<gene>
    <name evidence="9" type="ORF">UCMB321_2350</name>
</gene>
<dbReference type="Proteomes" id="UP000031535">
    <property type="component" value="Unassembled WGS sequence"/>
</dbReference>
<dbReference type="CDD" id="cd03424">
    <property type="entry name" value="NUDIX_ADPRase_Nudt5_UGPPase_Nudt14"/>
    <property type="match status" value="1"/>
</dbReference>
<proteinExistence type="inferred from homology"/>
<dbReference type="PROSITE" id="PS00893">
    <property type="entry name" value="NUDIX_BOX"/>
    <property type="match status" value="1"/>
</dbReference>
<dbReference type="Gene3D" id="3.90.79.10">
    <property type="entry name" value="Nucleoside Triphosphate Pyrophosphohydrolase"/>
    <property type="match status" value="1"/>
</dbReference>
<name>A0A0C2EYP0_9PSED</name>
<dbReference type="EMBL" id="JXDG01000031">
    <property type="protein sequence ID" value="KIH83953.1"/>
    <property type="molecule type" value="Genomic_DNA"/>
</dbReference>
<dbReference type="Pfam" id="PF00293">
    <property type="entry name" value="NUDIX"/>
    <property type="match status" value="1"/>
</dbReference>
<evidence type="ECO:0000256" key="5">
    <source>
        <dbReference type="ARBA" id="ARBA00022801"/>
    </source>
</evidence>
<comment type="caution">
    <text evidence="9">The sequence shown here is derived from an EMBL/GenBank/DDBJ whole genome shotgun (WGS) entry which is preliminary data.</text>
</comment>
<dbReference type="InterPro" id="IPR015797">
    <property type="entry name" value="NUDIX_hydrolase-like_dom_sf"/>
</dbReference>
<dbReference type="GO" id="GO:0016787">
    <property type="term" value="F:hydrolase activity"/>
    <property type="evidence" value="ECO:0007669"/>
    <property type="project" value="UniProtKB-KW"/>
</dbReference>
<dbReference type="PANTHER" id="PTHR11839">
    <property type="entry name" value="UDP/ADP-SUGAR PYROPHOSPHATASE"/>
    <property type="match status" value="1"/>
</dbReference>
<evidence type="ECO:0000256" key="4">
    <source>
        <dbReference type="ARBA" id="ARBA00016377"/>
    </source>
</evidence>
<keyword evidence="10" id="KW-1185">Reference proteome</keyword>
<evidence type="ECO:0000256" key="2">
    <source>
        <dbReference type="ARBA" id="ARBA00001946"/>
    </source>
</evidence>
<keyword evidence="5" id="KW-0378">Hydrolase</keyword>
<dbReference type="OrthoDB" id="9791228at2"/>
<comment type="cofactor">
    <cofactor evidence="2">
        <name>Mg(2+)</name>
        <dbReference type="ChEBI" id="CHEBI:18420"/>
    </cofactor>
</comment>
<evidence type="ECO:0000256" key="6">
    <source>
        <dbReference type="ARBA" id="ARBA00032162"/>
    </source>
</evidence>
<sequence length="171" mass="18070">MKPDTASQCLLHTPYFDVVKERGYFIVKEPQAINGVVAVPVLPDGRLMLAVLQRRAIGAQSIEFPRGAIDSGETATDAAARELLEETGWPALKVTELGLLHSNTSLIASAVSVCRVDIDGEAVESTDGEVDKVLFVSLAQLKAMIAAGKITDGHTLSAAMMLIAHAEVASS</sequence>
<evidence type="ECO:0000256" key="1">
    <source>
        <dbReference type="ARBA" id="ARBA00000847"/>
    </source>
</evidence>
<evidence type="ECO:0000256" key="3">
    <source>
        <dbReference type="ARBA" id="ARBA00007275"/>
    </source>
</evidence>
<dbReference type="RefSeq" id="WP_040066740.1">
    <property type="nucleotide sequence ID" value="NZ_JXDG01000031.1"/>
</dbReference>
<comment type="similarity">
    <text evidence="3">Belongs to the Nudix hydrolase family. NudK subfamily.</text>
</comment>
<dbReference type="PROSITE" id="PS51462">
    <property type="entry name" value="NUDIX"/>
    <property type="match status" value="1"/>
</dbReference>
<reference evidence="9 10" key="1">
    <citation type="submission" date="2015-01" db="EMBL/GenBank/DDBJ databases">
        <title>Complete genome of Pseudomonas batumici UCM B-321 producer of the batumin antibiotic with strong antistaphilococcal and potential anticancer activity.</title>
        <authorList>
            <person name="Klochko V.V."/>
            <person name="Zelena L.B."/>
            <person name="Elena K.A."/>
            <person name="Reva O.N."/>
        </authorList>
    </citation>
    <scope>NUCLEOTIDE SEQUENCE [LARGE SCALE GENOMIC DNA]</scope>
    <source>
        <strain evidence="9 10">UCM B-321</strain>
    </source>
</reference>
<evidence type="ECO:0000259" key="8">
    <source>
        <dbReference type="PROSITE" id="PS51462"/>
    </source>
</evidence>
<dbReference type="GO" id="GO:0019693">
    <property type="term" value="P:ribose phosphate metabolic process"/>
    <property type="evidence" value="ECO:0007669"/>
    <property type="project" value="TreeGrafter"/>
</dbReference>
<dbReference type="InterPro" id="IPR000086">
    <property type="entry name" value="NUDIX_hydrolase_dom"/>
</dbReference>
<evidence type="ECO:0000313" key="10">
    <source>
        <dbReference type="Proteomes" id="UP000031535"/>
    </source>
</evidence>
<organism evidence="9 10">
    <name type="scientific">Pseudomonas batumici</name>
    <dbReference type="NCBI Taxonomy" id="226910"/>
    <lineage>
        <taxon>Bacteria</taxon>
        <taxon>Pseudomonadati</taxon>
        <taxon>Pseudomonadota</taxon>
        <taxon>Gammaproteobacteria</taxon>
        <taxon>Pseudomonadales</taxon>
        <taxon>Pseudomonadaceae</taxon>
        <taxon>Pseudomonas</taxon>
    </lineage>
</organism>
<feature type="domain" description="Nudix hydrolase" evidence="8">
    <location>
        <begin position="28"/>
        <end position="158"/>
    </location>
</feature>
<accession>A0A0C2EYP0</accession>
<dbReference type="InterPro" id="IPR020084">
    <property type="entry name" value="NUDIX_hydrolase_CS"/>
</dbReference>